<evidence type="ECO:0000256" key="5">
    <source>
        <dbReference type="ARBA" id="ARBA00023288"/>
    </source>
</evidence>
<dbReference type="Gene3D" id="3.40.190.10">
    <property type="entry name" value="Periplasmic binding protein-like II"/>
    <property type="match status" value="2"/>
</dbReference>
<evidence type="ECO:0000313" key="9">
    <source>
        <dbReference type="Proteomes" id="UP001500791"/>
    </source>
</evidence>
<dbReference type="RefSeq" id="WP_167178228.1">
    <property type="nucleotide sequence ID" value="NZ_BAAAEJ010000009.1"/>
</dbReference>
<protein>
    <recommendedName>
        <fullName evidence="6">Lipoprotein</fullName>
    </recommendedName>
</protein>
<keyword evidence="4" id="KW-0564">Palmitate</keyword>
<dbReference type="SUPFAM" id="SSF53850">
    <property type="entry name" value="Periplasmic binding protein-like II"/>
    <property type="match status" value="1"/>
</dbReference>
<organism evidence="8 9">
    <name type="scientific">Brevundimonas terrae</name>
    <dbReference type="NCBI Taxonomy" id="363631"/>
    <lineage>
        <taxon>Bacteria</taxon>
        <taxon>Pseudomonadati</taxon>
        <taxon>Pseudomonadota</taxon>
        <taxon>Alphaproteobacteria</taxon>
        <taxon>Caulobacterales</taxon>
        <taxon>Caulobacteraceae</taxon>
        <taxon>Brevundimonas</taxon>
    </lineage>
</organism>
<dbReference type="InterPro" id="IPR004872">
    <property type="entry name" value="Lipoprotein_NlpA"/>
</dbReference>
<dbReference type="CDD" id="cd13597">
    <property type="entry name" value="PBP2_lipoprotein_Tp32"/>
    <property type="match status" value="1"/>
</dbReference>
<reference evidence="8 9" key="1">
    <citation type="journal article" date="2019" name="Int. J. Syst. Evol. Microbiol.">
        <title>The Global Catalogue of Microorganisms (GCM) 10K type strain sequencing project: providing services to taxonomists for standard genome sequencing and annotation.</title>
        <authorList>
            <consortium name="The Broad Institute Genomics Platform"/>
            <consortium name="The Broad Institute Genome Sequencing Center for Infectious Disease"/>
            <person name="Wu L."/>
            <person name="Ma J."/>
        </authorList>
    </citation>
    <scope>NUCLEOTIDE SEQUENCE [LARGE SCALE GENOMIC DNA]</scope>
    <source>
        <strain evidence="8 9">JCM 13476</strain>
    </source>
</reference>
<feature type="chain" id="PRO_5046100112" description="Lipoprotein" evidence="7">
    <location>
        <begin position="22"/>
        <end position="273"/>
    </location>
</feature>
<dbReference type="Pfam" id="PF03180">
    <property type="entry name" value="Lipoprotein_9"/>
    <property type="match status" value="1"/>
</dbReference>
<accession>A0ABN0YKA1</accession>
<comment type="subcellular location">
    <subcellularLocation>
        <location evidence="1">Membrane</location>
        <topology evidence="1">Lipid-anchor</topology>
    </subcellularLocation>
</comment>
<evidence type="ECO:0000313" key="8">
    <source>
        <dbReference type="EMBL" id="GAA0398419.1"/>
    </source>
</evidence>
<dbReference type="InterPro" id="IPR006311">
    <property type="entry name" value="TAT_signal"/>
</dbReference>
<dbReference type="PIRSF" id="PIRSF002854">
    <property type="entry name" value="MetQ"/>
    <property type="match status" value="1"/>
</dbReference>
<keyword evidence="2 7" id="KW-0732">Signal</keyword>
<gene>
    <name evidence="8" type="ORF">GCM10009093_26250</name>
</gene>
<dbReference type="EMBL" id="BAAAEJ010000009">
    <property type="protein sequence ID" value="GAA0398419.1"/>
    <property type="molecule type" value="Genomic_DNA"/>
</dbReference>
<dbReference type="PROSITE" id="PS51318">
    <property type="entry name" value="TAT"/>
    <property type="match status" value="1"/>
</dbReference>
<keyword evidence="5 6" id="KW-0449">Lipoprotein</keyword>
<sequence>MFARRTFLLNAAALAAVGFLAACGGNKEEAAPDTSKPLRVGATAVPHAEILEIVRPLLAAEGITLDIKVFNDYVQPNVQLAEKRLDANYFQTEPYLKEFNTARGADLVTVAGIHIEPLGLYSKKHAKLADLPNGAEIVLPNDASNTGRSLLLLQSAGLITLKKGENPLQTVADIQDNRKGLTFREVEAATIPRILPQVDGAVINTNYALDAGLSPRSDALSLEGADSPYVNYLVARPDNKDDPRLVALANALRSEAARAFIAQKYQGAVIPAQ</sequence>
<keyword evidence="3" id="KW-0472">Membrane</keyword>
<evidence type="ECO:0000256" key="6">
    <source>
        <dbReference type="PIRNR" id="PIRNR002854"/>
    </source>
</evidence>
<feature type="signal peptide" evidence="7">
    <location>
        <begin position="1"/>
        <end position="21"/>
    </location>
</feature>
<keyword evidence="9" id="KW-1185">Reference proteome</keyword>
<dbReference type="PROSITE" id="PS51257">
    <property type="entry name" value="PROKAR_LIPOPROTEIN"/>
    <property type="match status" value="1"/>
</dbReference>
<evidence type="ECO:0000256" key="4">
    <source>
        <dbReference type="ARBA" id="ARBA00023139"/>
    </source>
</evidence>
<evidence type="ECO:0000256" key="1">
    <source>
        <dbReference type="ARBA" id="ARBA00004635"/>
    </source>
</evidence>
<dbReference type="PANTHER" id="PTHR30429">
    <property type="entry name" value="D-METHIONINE-BINDING LIPOPROTEIN METQ"/>
    <property type="match status" value="1"/>
</dbReference>
<comment type="caution">
    <text evidence="8">The sequence shown here is derived from an EMBL/GenBank/DDBJ whole genome shotgun (WGS) entry which is preliminary data.</text>
</comment>
<dbReference type="PANTHER" id="PTHR30429:SF0">
    <property type="entry name" value="METHIONINE-BINDING LIPOPROTEIN METQ"/>
    <property type="match status" value="1"/>
</dbReference>
<evidence type="ECO:0000256" key="7">
    <source>
        <dbReference type="SAM" id="SignalP"/>
    </source>
</evidence>
<dbReference type="Proteomes" id="UP001500791">
    <property type="component" value="Unassembled WGS sequence"/>
</dbReference>
<evidence type="ECO:0000256" key="3">
    <source>
        <dbReference type="ARBA" id="ARBA00023136"/>
    </source>
</evidence>
<comment type="similarity">
    <text evidence="6">Belongs to the nlpA lipoprotein family.</text>
</comment>
<proteinExistence type="inferred from homology"/>
<name>A0ABN0YKA1_9CAUL</name>
<evidence type="ECO:0000256" key="2">
    <source>
        <dbReference type="ARBA" id="ARBA00022729"/>
    </source>
</evidence>